<keyword evidence="4" id="KW-1185">Reference proteome</keyword>
<dbReference type="PROSITE" id="PS01096">
    <property type="entry name" value="PPIC_PPIASE_1"/>
    <property type="match status" value="1"/>
</dbReference>
<evidence type="ECO:0000313" key="3">
    <source>
        <dbReference type="EMBL" id="QUI21706.1"/>
    </source>
</evidence>
<accession>A0A8J8MHT7</accession>
<dbReference type="PROSITE" id="PS50198">
    <property type="entry name" value="PPIC_PPIASE_2"/>
    <property type="match status" value="1"/>
</dbReference>
<reference evidence="3" key="1">
    <citation type="submission" date="2020-07" db="EMBL/GenBank/DDBJ databases">
        <title>Vallitalea pronyensis genome.</title>
        <authorList>
            <person name="Postec A."/>
        </authorList>
    </citation>
    <scope>NUCLEOTIDE SEQUENCE</scope>
    <source>
        <strain evidence="3">FatNI3</strain>
    </source>
</reference>
<proteinExistence type="predicted"/>
<dbReference type="Gene3D" id="1.10.8.1040">
    <property type="match status" value="1"/>
</dbReference>
<evidence type="ECO:0000256" key="1">
    <source>
        <dbReference type="PROSITE-ProRule" id="PRU00278"/>
    </source>
</evidence>
<evidence type="ECO:0000313" key="4">
    <source>
        <dbReference type="Proteomes" id="UP000683246"/>
    </source>
</evidence>
<dbReference type="Gene3D" id="3.10.50.40">
    <property type="match status" value="1"/>
</dbReference>
<dbReference type="AlphaFoldDB" id="A0A8J8MHT7"/>
<keyword evidence="1 3" id="KW-0413">Isomerase</keyword>
<dbReference type="Pfam" id="PF00639">
    <property type="entry name" value="Rotamase"/>
    <property type="match status" value="1"/>
</dbReference>
<feature type="domain" description="PpiC" evidence="2">
    <location>
        <begin position="113"/>
        <end position="203"/>
    </location>
</feature>
<evidence type="ECO:0000259" key="2">
    <source>
        <dbReference type="PROSITE" id="PS50198"/>
    </source>
</evidence>
<dbReference type="EMBL" id="CP058649">
    <property type="protein sequence ID" value="QUI21706.1"/>
    <property type="molecule type" value="Genomic_DNA"/>
</dbReference>
<dbReference type="InterPro" id="IPR000297">
    <property type="entry name" value="PPIase_PpiC"/>
</dbReference>
<dbReference type="InterPro" id="IPR046357">
    <property type="entry name" value="PPIase_dom_sf"/>
</dbReference>
<sequence>MDSNVLARVQDIEITKQHLMNIMRSLPQQQMMEVSTEEGRKKLLDEIVSSELFYLSASEQQLDQEEEFKQILEEAKHSLLQRYAVQKLLENITVSDEEMKAHYEKNKDSFVASEEVRAKHILVAEEDKAKAIKEEIAKGEKTFDEAAKAYSTCPSKEKGGDLGFFGKGRMVPEFDQAAFTLDVGTVSDIVKTQFGYHLILVEEKREAAVKPYDQVAEQIKQTLVRGKQQEVYSENVNVLKEKYKVEINEDALK</sequence>
<dbReference type="SUPFAM" id="SSF54534">
    <property type="entry name" value="FKBP-like"/>
    <property type="match status" value="1"/>
</dbReference>
<dbReference type="SUPFAM" id="SSF109998">
    <property type="entry name" value="Triger factor/SurA peptide-binding domain-like"/>
    <property type="match status" value="1"/>
</dbReference>
<dbReference type="KEGG" id="vpy:HZI73_05085"/>
<gene>
    <name evidence="3" type="ORF">HZI73_05085</name>
</gene>
<dbReference type="InterPro" id="IPR027304">
    <property type="entry name" value="Trigger_fact/SurA_dom_sf"/>
</dbReference>
<dbReference type="InterPro" id="IPR050245">
    <property type="entry name" value="PrsA_foldase"/>
</dbReference>
<name>A0A8J8MHT7_9FIRM</name>
<dbReference type="PANTHER" id="PTHR47245">
    <property type="entry name" value="PEPTIDYLPROLYL ISOMERASE"/>
    <property type="match status" value="1"/>
</dbReference>
<dbReference type="GO" id="GO:0003755">
    <property type="term" value="F:peptidyl-prolyl cis-trans isomerase activity"/>
    <property type="evidence" value="ECO:0007669"/>
    <property type="project" value="UniProtKB-KW"/>
</dbReference>
<dbReference type="PANTHER" id="PTHR47245:SF2">
    <property type="entry name" value="PEPTIDYL-PROLYL CIS-TRANS ISOMERASE HP_0175-RELATED"/>
    <property type="match status" value="1"/>
</dbReference>
<keyword evidence="1" id="KW-0697">Rotamase</keyword>
<dbReference type="Proteomes" id="UP000683246">
    <property type="component" value="Chromosome"/>
</dbReference>
<organism evidence="3 4">
    <name type="scientific">Vallitalea pronyensis</name>
    <dbReference type="NCBI Taxonomy" id="1348613"/>
    <lineage>
        <taxon>Bacteria</taxon>
        <taxon>Bacillati</taxon>
        <taxon>Bacillota</taxon>
        <taxon>Clostridia</taxon>
        <taxon>Lachnospirales</taxon>
        <taxon>Vallitaleaceae</taxon>
        <taxon>Vallitalea</taxon>
    </lineage>
</organism>
<dbReference type="InterPro" id="IPR023058">
    <property type="entry name" value="PPIase_PpiC_CS"/>
</dbReference>
<dbReference type="RefSeq" id="WP_212697177.1">
    <property type="nucleotide sequence ID" value="NZ_CP058649.1"/>
</dbReference>
<protein>
    <submittedName>
        <fullName evidence="3">Peptidylprolyl isomerase</fullName>
    </submittedName>
</protein>